<protein>
    <recommendedName>
        <fullName evidence="1">Bacterial repeat domain-containing protein</fullName>
    </recommendedName>
</protein>
<feature type="non-terminal residue" evidence="2">
    <location>
        <position position="191"/>
    </location>
</feature>
<comment type="caution">
    <text evidence="2">The sequence shown here is derived from an EMBL/GenBank/DDBJ whole genome shotgun (WGS) entry which is preliminary data.</text>
</comment>
<feature type="domain" description="Bacterial repeat" evidence="1">
    <location>
        <begin position="54"/>
        <end position="132"/>
    </location>
</feature>
<name>X1III1_9ZZZZ</name>
<evidence type="ECO:0000259" key="1">
    <source>
        <dbReference type="Pfam" id="PF18998"/>
    </source>
</evidence>
<sequence>MKQFFGKRWHSIPVALLSALLVVCLLAGGVLAALPSETQTITQTIEPAPTYTLMTTVNPTRVGYVTVSSLGGVDYDEPATVIEGTELNIVATPGSGWEFVEWTGDTDTIADVNAASTTITMDDDYSIVANFANYGSITAGDITLNGVVAGTGYFSQDFSGAVSVIVEDDGVGKYLHIRLDKASAGLYTEYL</sequence>
<dbReference type="Pfam" id="PF18998">
    <property type="entry name" value="Flg_new_2"/>
    <property type="match status" value="1"/>
</dbReference>
<gene>
    <name evidence="2" type="ORF">S03H2_59434</name>
</gene>
<organism evidence="2">
    <name type="scientific">marine sediment metagenome</name>
    <dbReference type="NCBI Taxonomy" id="412755"/>
    <lineage>
        <taxon>unclassified sequences</taxon>
        <taxon>metagenomes</taxon>
        <taxon>ecological metagenomes</taxon>
    </lineage>
</organism>
<accession>X1III1</accession>
<evidence type="ECO:0000313" key="2">
    <source>
        <dbReference type="EMBL" id="GAH82226.1"/>
    </source>
</evidence>
<reference evidence="2" key="1">
    <citation type="journal article" date="2014" name="Front. Microbiol.">
        <title>High frequency of phylogenetically diverse reductive dehalogenase-homologous genes in deep subseafloor sedimentary metagenomes.</title>
        <authorList>
            <person name="Kawai M."/>
            <person name="Futagami T."/>
            <person name="Toyoda A."/>
            <person name="Takaki Y."/>
            <person name="Nishi S."/>
            <person name="Hori S."/>
            <person name="Arai W."/>
            <person name="Tsubouchi T."/>
            <person name="Morono Y."/>
            <person name="Uchiyama I."/>
            <person name="Ito T."/>
            <person name="Fujiyama A."/>
            <person name="Inagaki F."/>
            <person name="Takami H."/>
        </authorList>
    </citation>
    <scope>NUCLEOTIDE SEQUENCE</scope>
    <source>
        <strain evidence="2">Expedition CK06-06</strain>
    </source>
</reference>
<dbReference type="AlphaFoldDB" id="X1III1"/>
<dbReference type="InterPro" id="IPR044060">
    <property type="entry name" value="Bacterial_rp_domain"/>
</dbReference>
<proteinExistence type="predicted"/>
<dbReference type="EMBL" id="BARU01038219">
    <property type="protein sequence ID" value="GAH82226.1"/>
    <property type="molecule type" value="Genomic_DNA"/>
</dbReference>